<organism evidence="1 2">
    <name type="scientific">Necator americanus</name>
    <name type="common">Human hookworm</name>
    <dbReference type="NCBI Taxonomy" id="51031"/>
    <lineage>
        <taxon>Eukaryota</taxon>
        <taxon>Metazoa</taxon>
        <taxon>Ecdysozoa</taxon>
        <taxon>Nematoda</taxon>
        <taxon>Chromadorea</taxon>
        <taxon>Rhabditida</taxon>
        <taxon>Rhabditina</taxon>
        <taxon>Rhabditomorpha</taxon>
        <taxon>Strongyloidea</taxon>
        <taxon>Ancylostomatidae</taxon>
        <taxon>Bunostominae</taxon>
        <taxon>Necator</taxon>
    </lineage>
</organism>
<dbReference type="Proteomes" id="UP000053676">
    <property type="component" value="Unassembled WGS sequence"/>
</dbReference>
<dbReference type="OrthoDB" id="5842208at2759"/>
<dbReference type="EMBL" id="KI660297">
    <property type="protein sequence ID" value="ETN75457.1"/>
    <property type="molecule type" value="Genomic_DNA"/>
</dbReference>
<dbReference type="AlphaFoldDB" id="W2T3A4"/>
<evidence type="ECO:0000313" key="1">
    <source>
        <dbReference type="EMBL" id="ETN75457.1"/>
    </source>
</evidence>
<name>W2T3A4_NECAM</name>
<evidence type="ECO:0000313" key="2">
    <source>
        <dbReference type="Proteomes" id="UP000053676"/>
    </source>
</evidence>
<proteinExistence type="predicted"/>
<dbReference type="OMA" id="HTIGATK"/>
<protein>
    <submittedName>
        <fullName evidence="1">Uncharacterized protein</fullName>
    </submittedName>
</protein>
<keyword evidence="2" id="KW-1185">Reference proteome</keyword>
<reference evidence="2" key="1">
    <citation type="journal article" date="2014" name="Nat. Genet.">
        <title>Genome of the human hookworm Necator americanus.</title>
        <authorList>
            <person name="Tang Y.T."/>
            <person name="Gao X."/>
            <person name="Rosa B.A."/>
            <person name="Abubucker S."/>
            <person name="Hallsworth-Pepin K."/>
            <person name="Martin J."/>
            <person name="Tyagi R."/>
            <person name="Heizer E."/>
            <person name="Zhang X."/>
            <person name="Bhonagiri-Palsikar V."/>
            <person name="Minx P."/>
            <person name="Warren W.C."/>
            <person name="Wang Q."/>
            <person name="Zhan B."/>
            <person name="Hotez P.J."/>
            <person name="Sternberg P.W."/>
            <person name="Dougall A."/>
            <person name="Gaze S.T."/>
            <person name="Mulvenna J."/>
            <person name="Sotillo J."/>
            <person name="Ranganathan S."/>
            <person name="Rabelo E.M."/>
            <person name="Wilson R.K."/>
            <person name="Felgner P.L."/>
            <person name="Bethony J."/>
            <person name="Hawdon J.M."/>
            <person name="Gasser R.B."/>
            <person name="Loukas A."/>
            <person name="Mitreva M."/>
        </authorList>
    </citation>
    <scope>NUCLEOTIDE SEQUENCE [LARGE SCALE GENOMIC DNA]</scope>
</reference>
<gene>
    <name evidence="1" type="ORF">NECAME_12385</name>
</gene>
<sequence>MRVYGNVLAFDYAQDALRRFHHYGLNNIYGIKSLNRRHIASFPIIHAVDTLDTNGTLVAEDSQSTVFTVDPDIPDGMLEEFPNTKHTYIGSVKVPKKSQSFLSRGKNSGKHVDVTDRLANFGAHNGMSVQLIEIRKVKRVGGGYPYGPKNFSVTEFMPPLRAEKPTEGIEEIVFKTHYYHKKNQSISSDAEDIWAVQRFNPPSALCNSTLSCRYCLTYWKIQKKFKPFNRLLTLET</sequence>
<dbReference type="KEGG" id="nai:NECAME_12385"/>
<accession>W2T3A4</accession>